<name>A0A4Y2B108_ARAVE</name>
<dbReference type="EMBL" id="BGPR01000041">
    <property type="protein sequence ID" value="GBL85119.1"/>
    <property type="molecule type" value="Genomic_DNA"/>
</dbReference>
<sequence length="78" mass="8647">MVDPSLDGQKHIICVLNDKTKTRVPSPRRPPPISAPPLLLYPATGSDLDLPHGVYIWPDIALVVDCLRVDPYSTLQIF</sequence>
<evidence type="ECO:0000313" key="2">
    <source>
        <dbReference type="Proteomes" id="UP000499080"/>
    </source>
</evidence>
<comment type="caution">
    <text evidence="1">The sequence shown here is derived from an EMBL/GenBank/DDBJ whole genome shotgun (WGS) entry which is preliminary data.</text>
</comment>
<reference evidence="1 2" key="1">
    <citation type="journal article" date="2019" name="Sci. Rep.">
        <title>Orb-weaving spider Araneus ventricosus genome elucidates the spidroin gene catalogue.</title>
        <authorList>
            <person name="Kono N."/>
            <person name="Nakamura H."/>
            <person name="Ohtoshi R."/>
            <person name="Moran D.A.P."/>
            <person name="Shinohara A."/>
            <person name="Yoshida Y."/>
            <person name="Fujiwara M."/>
            <person name="Mori M."/>
            <person name="Tomita M."/>
            <person name="Arakawa K."/>
        </authorList>
    </citation>
    <scope>NUCLEOTIDE SEQUENCE [LARGE SCALE GENOMIC DNA]</scope>
</reference>
<keyword evidence="2" id="KW-1185">Reference proteome</keyword>
<evidence type="ECO:0000313" key="1">
    <source>
        <dbReference type="EMBL" id="GBL85119.1"/>
    </source>
</evidence>
<protein>
    <submittedName>
        <fullName evidence="1">Uncharacterized protein</fullName>
    </submittedName>
</protein>
<accession>A0A4Y2B108</accession>
<dbReference type="AlphaFoldDB" id="A0A4Y2B108"/>
<organism evidence="1 2">
    <name type="scientific">Araneus ventricosus</name>
    <name type="common">Orbweaver spider</name>
    <name type="synonym">Epeira ventricosa</name>
    <dbReference type="NCBI Taxonomy" id="182803"/>
    <lineage>
        <taxon>Eukaryota</taxon>
        <taxon>Metazoa</taxon>
        <taxon>Ecdysozoa</taxon>
        <taxon>Arthropoda</taxon>
        <taxon>Chelicerata</taxon>
        <taxon>Arachnida</taxon>
        <taxon>Araneae</taxon>
        <taxon>Araneomorphae</taxon>
        <taxon>Entelegynae</taxon>
        <taxon>Araneoidea</taxon>
        <taxon>Araneidae</taxon>
        <taxon>Araneus</taxon>
    </lineage>
</organism>
<proteinExistence type="predicted"/>
<gene>
    <name evidence="1" type="ORF">AVEN_221335_1</name>
</gene>
<dbReference type="Proteomes" id="UP000499080">
    <property type="component" value="Unassembled WGS sequence"/>
</dbReference>